<dbReference type="Gene3D" id="3.30.470.20">
    <property type="entry name" value="ATP-grasp fold, B domain"/>
    <property type="match status" value="1"/>
</dbReference>
<gene>
    <name evidence="4" type="primary">PPDK4</name>
    <name evidence="4" type="ORF">FRACYDRAFT_233532</name>
</gene>
<dbReference type="InterPro" id="IPR051549">
    <property type="entry name" value="PEP_Utilizing_Enz"/>
</dbReference>
<dbReference type="PANTHER" id="PTHR43615">
    <property type="entry name" value="PHOSPHOENOLPYRUVATE SYNTHASE-RELATED"/>
    <property type="match status" value="1"/>
</dbReference>
<dbReference type="SUPFAM" id="SSF52009">
    <property type="entry name" value="Phosphohistidine domain"/>
    <property type="match status" value="1"/>
</dbReference>
<dbReference type="Pfam" id="PF01326">
    <property type="entry name" value="PPDK_N"/>
    <property type="match status" value="1"/>
</dbReference>
<sequence>MTNEQNQQLVVSLTDSSSISSSSKENNNVVTPARVGGKASSLAKLFAIDGLGASVVPKAYALTVDFFQPWINEMKESVNFKSLTALQINDSDKKENEEEELLLCKKLQATSYDLTLSKEQTNVIQMLTDEMNSKSWNVPNLAAVRSSAPEEDGVISSFAGAFDTCLGVSSTFDALEKAIHTCFASLWDYRVLHYKQMNNAIANNNSSSDSNNNSTDDKNNIVGGFAVVVMEMIDSQIAGVAFSANPLNSDRDELVIDSSWGLGESVVDGSVTADRYIVDKINTKLIKETLGMKGIEKRLGKEDGGVVEYIIPEDDKRRTKSSLLPDQLEELTKLVCLVEKSYGIPMDIEWAFIERSSATDDDSTTNIMDINKLELKLLQARPITTLFCMDDKMMTQPGEKRKLYFDYNIISEATTTTPFTTMDLDFYNKVPAACCGINPKGGWKMFSEDADMLLFNSSTRQYMSMSIAFKYFSTKYIANKAELMDPYLSSIISSSGCNRKKYRTTKLPKDMNIKNTWSLLKEIPIYQYYKIGQKYNGNPKQSKEEYMKIIQHDMEKLASIESNHREKYPNGSFGSFKEYSMELLEGAAPSLFEECGCINFCILSAVSDLDEHRRNGKTDEIKQDYESLCGGYIGDELMETNIAMYKLSRTLPESIWKEYEYNTMKLLADRIKKNLTCLDEKKDKECDLPIEFLRAWNTFMVKYGYDGQDQLFMSCPRYDDSPELLLSKLRLNAIGHVKDPSVTQQEQVAKRRAVMAKHEEEAKAKSWPFRSFALLKIQKRNAILEHLMWIRNAPKLHLAKVFGMIRAEILRIQDKLLESGRLTEMGDIFHLYLDEVDNAMLEDESSNIDEGGEPVQLLDLMKIIKPRKDNYERAFRATACPLLVDSRCRILLPDPPIFKDGEEPEEGTFIGSAVSPGIATGRVRIINNPSEKFENGEVLCAVVTGPAWTPMFASASAVVLQIGGVLQHGALCAREYGKPAVSNIDIHTLLKDGMLVSVDGNTGIVKIMNEEEEK</sequence>
<dbReference type="PANTHER" id="PTHR43615:SF1">
    <property type="entry name" value="PPDK_N DOMAIN-CONTAINING PROTEIN"/>
    <property type="match status" value="1"/>
</dbReference>
<dbReference type="InterPro" id="IPR036637">
    <property type="entry name" value="Phosphohistidine_dom_sf"/>
</dbReference>
<comment type="similarity">
    <text evidence="1">Belongs to the PEP-utilizing enzyme family.</text>
</comment>
<organism evidence="4 5">
    <name type="scientific">Fragilariopsis cylindrus CCMP1102</name>
    <dbReference type="NCBI Taxonomy" id="635003"/>
    <lineage>
        <taxon>Eukaryota</taxon>
        <taxon>Sar</taxon>
        <taxon>Stramenopiles</taxon>
        <taxon>Ochrophyta</taxon>
        <taxon>Bacillariophyta</taxon>
        <taxon>Bacillariophyceae</taxon>
        <taxon>Bacillariophycidae</taxon>
        <taxon>Bacillariales</taxon>
        <taxon>Bacillariaceae</taxon>
        <taxon>Fragilariopsis</taxon>
    </lineage>
</organism>
<dbReference type="Gene3D" id="3.50.30.10">
    <property type="entry name" value="Phosphohistidine domain"/>
    <property type="match status" value="1"/>
</dbReference>
<evidence type="ECO:0000313" key="4">
    <source>
        <dbReference type="EMBL" id="OEU23359.1"/>
    </source>
</evidence>
<keyword evidence="4" id="KW-0418">Kinase</keyword>
<evidence type="ECO:0000256" key="1">
    <source>
        <dbReference type="ARBA" id="ARBA00007837"/>
    </source>
</evidence>
<protein>
    <submittedName>
        <fullName evidence="4">Pyruvate phosphate dikinase</fullName>
    </submittedName>
</protein>
<dbReference type="InterPro" id="IPR013815">
    <property type="entry name" value="ATP_grasp_subdomain_1"/>
</dbReference>
<feature type="domain" description="PEP-utilising enzyme mobile" evidence="2">
    <location>
        <begin position="933"/>
        <end position="1003"/>
    </location>
</feature>
<dbReference type="Proteomes" id="UP000095751">
    <property type="component" value="Unassembled WGS sequence"/>
</dbReference>
<dbReference type="EMBL" id="KV784353">
    <property type="protein sequence ID" value="OEU23359.1"/>
    <property type="molecule type" value="Genomic_DNA"/>
</dbReference>
<keyword evidence="5" id="KW-1185">Reference proteome</keyword>
<feature type="domain" description="Pyruvate phosphate dikinase AMP/ATP-binding" evidence="3">
    <location>
        <begin position="34"/>
        <end position="386"/>
    </location>
</feature>
<dbReference type="KEGG" id="fcy:FRACYDRAFT_233532"/>
<dbReference type="GO" id="GO:0016301">
    <property type="term" value="F:kinase activity"/>
    <property type="evidence" value="ECO:0007669"/>
    <property type="project" value="UniProtKB-KW"/>
</dbReference>
<dbReference type="GO" id="GO:0005524">
    <property type="term" value="F:ATP binding"/>
    <property type="evidence" value="ECO:0007669"/>
    <property type="project" value="InterPro"/>
</dbReference>
<evidence type="ECO:0000313" key="5">
    <source>
        <dbReference type="Proteomes" id="UP000095751"/>
    </source>
</evidence>
<name>A0A1E7FYY0_9STRA</name>
<accession>A0A1E7FYY0</accession>
<dbReference type="InterPro" id="IPR002192">
    <property type="entry name" value="PPDK_AMP/ATP-bd"/>
</dbReference>
<dbReference type="Gene3D" id="3.30.1490.20">
    <property type="entry name" value="ATP-grasp fold, A domain"/>
    <property type="match status" value="1"/>
</dbReference>
<dbReference type="Pfam" id="PF00391">
    <property type="entry name" value="PEP-utilizers"/>
    <property type="match status" value="1"/>
</dbReference>
<dbReference type="InterPro" id="IPR008279">
    <property type="entry name" value="PEP-util_enz_mobile_dom"/>
</dbReference>
<keyword evidence="4" id="KW-0808">Transferase</keyword>
<evidence type="ECO:0000259" key="2">
    <source>
        <dbReference type="Pfam" id="PF00391"/>
    </source>
</evidence>
<reference evidence="4 5" key="1">
    <citation type="submission" date="2016-09" db="EMBL/GenBank/DDBJ databases">
        <title>Extensive genetic diversity and differential bi-allelic expression allows diatom success in the polar Southern Ocean.</title>
        <authorList>
            <consortium name="DOE Joint Genome Institute"/>
            <person name="Mock T."/>
            <person name="Otillar R.P."/>
            <person name="Strauss J."/>
            <person name="Dupont C."/>
            <person name="Frickenhaus S."/>
            <person name="Maumus F."/>
            <person name="Mcmullan M."/>
            <person name="Sanges R."/>
            <person name="Schmutz J."/>
            <person name="Toseland A."/>
            <person name="Valas R."/>
            <person name="Veluchamy A."/>
            <person name="Ward B.J."/>
            <person name="Allen A."/>
            <person name="Barry K."/>
            <person name="Falciatore A."/>
            <person name="Ferrante M."/>
            <person name="Fortunato A.E."/>
            <person name="Gloeckner G."/>
            <person name="Gruber A."/>
            <person name="Hipkin R."/>
            <person name="Janech M."/>
            <person name="Kroth P."/>
            <person name="Leese F."/>
            <person name="Lindquist E."/>
            <person name="Lyon B.R."/>
            <person name="Martin J."/>
            <person name="Mayer C."/>
            <person name="Parker M."/>
            <person name="Quesneville H."/>
            <person name="Raymond J."/>
            <person name="Uhlig C."/>
            <person name="Valentin K.U."/>
            <person name="Worden A.Z."/>
            <person name="Armbrust E.V."/>
            <person name="Bowler C."/>
            <person name="Green B."/>
            <person name="Moulton V."/>
            <person name="Van Oosterhout C."/>
            <person name="Grigoriev I."/>
        </authorList>
    </citation>
    <scope>NUCLEOTIDE SEQUENCE [LARGE SCALE GENOMIC DNA]</scope>
    <source>
        <strain evidence="4 5">CCMP1102</strain>
    </source>
</reference>
<proteinExistence type="inferred from homology"/>
<dbReference type="InParanoid" id="A0A1E7FYY0"/>
<dbReference type="SUPFAM" id="SSF56059">
    <property type="entry name" value="Glutathione synthetase ATP-binding domain-like"/>
    <property type="match status" value="1"/>
</dbReference>
<dbReference type="OrthoDB" id="6123450at2759"/>
<dbReference type="AlphaFoldDB" id="A0A1E7FYY0"/>
<evidence type="ECO:0000259" key="3">
    <source>
        <dbReference type="Pfam" id="PF01326"/>
    </source>
</evidence>
<keyword evidence="4" id="KW-0670">Pyruvate</keyword>